<reference evidence="1 2" key="1">
    <citation type="submission" date="2014-07" db="EMBL/GenBank/DDBJ databases">
        <title>Draft genome sequence of Thalassospira xiamenensis IB13.</title>
        <authorList>
            <person name="Lai Q."/>
            <person name="Shao Z."/>
        </authorList>
    </citation>
    <scope>NUCLEOTIDE SEQUENCE [LARGE SCALE GENOMIC DNA]</scope>
    <source>
        <strain evidence="1 2">IB13</strain>
    </source>
</reference>
<evidence type="ECO:0000313" key="1">
    <source>
        <dbReference type="EMBL" id="RCK52066.1"/>
    </source>
</evidence>
<evidence type="ECO:0000313" key="2">
    <source>
        <dbReference type="Proteomes" id="UP000252266"/>
    </source>
</evidence>
<gene>
    <name evidence="1" type="ORF">TH44_06570</name>
</gene>
<sequence length="62" mass="6166">MGAGSSLPGVVGDWADGAFGHAERLVIDGGVCVLPSMMTLPLSGIGAGFRRGSKAIKQGPDP</sequence>
<comment type="caution">
    <text evidence="1">The sequence shown here is derived from an EMBL/GenBank/DDBJ whole genome shotgun (WGS) entry which is preliminary data.</text>
</comment>
<dbReference type="Proteomes" id="UP000252266">
    <property type="component" value="Unassembled WGS sequence"/>
</dbReference>
<organism evidence="1 2">
    <name type="scientific">Thalassospira xiamenensis</name>
    <dbReference type="NCBI Taxonomy" id="220697"/>
    <lineage>
        <taxon>Bacteria</taxon>
        <taxon>Pseudomonadati</taxon>
        <taxon>Pseudomonadota</taxon>
        <taxon>Alphaproteobacteria</taxon>
        <taxon>Rhodospirillales</taxon>
        <taxon>Thalassospiraceae</taxon>
        <taxon>Thalassospira</taxon>
    </lineage>
</organism>
<name>A0A367XEG0_9PROT</name>
<proteinExistence type="predicted"/>
<accession>A0A367XEG0</accession>
<dbReference type="EMBL" id="JPWJ01000002">
    <property type="protein sequence ID" value="RCK52066.1"/>
    <property type="molecule type" value="Genomic_DNA"/>
</dbReference>
<protein>
    <submittedName>
        <fullName evidence="1">Uncharacterized protein</fullName>
    </submittedName>
</protein>
<dbReference type="AlphaFoldDB" id="A0A367XEG0"/>